<accession>A0A5B9QY79</accession>
<feature type="signal peptide" evidence="1">
    <location>
        <begin position="1"/>
        <end position="25"/>
    </location>
</feature>
<evidence type="ECO:0000313" key="4">
    <source>
        <dbReference type="Proteomes" id="UP000325286"/>
    </source>
</evidence>
<dbReference type="Proteomes" id="UP000325286">
    <property type="component" value="Chromosome"/>
</dbReference>
<dbReference type="OrthoDB" id="291356at2"/>
<name>A0A5B9QY79_9BACT</name>
<dbReference type="RefSeq" id="WP_068131630.1">
    <property type="nucleotide sequence ID" value="NZ_CP042914.1"/>
</dbReference>
<proteinExistence type="predicted"/>
<evidence type="ECO:0000259" key="2">
    <source>
        <dbReference type="Pfam" id="PF07607"/>
    </source>
</evidence>
<feature type="chain" id="PRO_5022674612" description="DUF1570 domain-containing protein" evidence="1">
    <location>
        <begin position="26"/>
        <end position="362"/>
    </location>
</feature>
<evidence type="ECO:0000313" key="3">
    <source>
        <dbReference type="EMBL" id="QEG42335.1"/>
    </source>
</evidence>
<sequence length="362" mass="41593" precursor="true">MNTTAYPLWALCVIAAAQCCLNSAAWGVEQVRFTDSRDRSQEVRGEVMVEARDGGLLLLGDDGRIWTVQPDQIKDRTSDDQPLRPVDEDTTEQRLLAEMPAGFEVYRTNHYLICHNTNERYVAWVGSLFEKLHRGFYAYWKNQGWELQSPRFPLVGLVFADRESFLKYARPELGESADSIIGYYNLETNRITTFNMPNPERNVATVIHEAMHQLAYNSGLQRRFADNPMWVSEGLAVFFEAPDFSTPGGWRSIGRINTVNLQRFKKFLASRPGDSLLTLLGDDQRFRDPHSATAAYSEAWALNYFLLKTRRKQYVAYLKQLSEGEPLQSRGPRERVQMFEQAMGVDLAKLEAQFLPFIVRLR</sequence>
<keyword evidence="4" id="KW-1185">Reference proteome</keyword>
<protein>
    <recommendedName>
        <fullName evidence="2">DUF1570 domain-containing protein</fullName>
    </recommendedName>
</protein>
<dbReference type="KEGG" id="rul:UC8_43690"/>
<dbReference type="InterPro" id="IPR011464">
    <property type="entry name" value="DUF1570"/>
</dbReference>
<dbReference type="EMBL" id="CP042914">
    <property type="protein sequence ID" value="QEG42335.1"/>
    <property type="molecule type" value="Genomic_DNA"/>
</dbReference>
<organism evidence="3 4">
    <name type="scientific">Roseimaritima ulvae</name>
    <dbReference type="NCBI Taxonomy" id="980254"/>
    <lineage>
        <taxon>Bacteria</taxon>
        <taxon>Pseudomonadati</taxon>
        <taxon>Planctomycetota</taxon>
        <taxon>Planctomycetia</taxon>
        <taxon>Pirellulales</taxon>
        <taxon>Pirellulaceae</taxon>
        <taxon>Roseimaritima</taxon>
    </lineage>
</organism>
<gene>
    <name evidence="3" type="ORF">UC8_43690</name>
</gene>
<evidence type="ECO:0000256" key="1">
    <source>
        <dbReference type="SAM" id="SignalP"/>
    </source>
</evidence>
<dbReference type="Pfam" id="PF07607">
    <property type="entry name" value="DUF1570"/>
    <property type="match status" value="1"/>
</dbReference>
<reference evidence="3 4" key="1">
    <citation type="submission" date="2019-08" db="EMBL/GenBank/DDBJ databases">
        <title>Deep-cultivation of Planctomycetes and their phenomic and genomic characterization uncovers novel biology.</title>
        <authorList>
            <person name="Wiegand S."/>
            <person name="Jogler M."/>
            <person name="Boedeker C."/>
            <person name="Pinto D."/>
            <person name="Vollmers J."/>
            <person name="Rivas-Marin E."/>
            <person name="Kohn T."/>
            <person name="Peeters S.H."/>
            <person name="Heuer A."/>
            <person name="Rast P."/>
            <person name="Oberbeckmann S."/>
            <person name="Bunk B."/>
            <person name="Jeske O."/>
            <person name="Meyerdierks A."/>
            <person name="Storesund J.E."/>
            <person name="Kallscheuer N."/>
            <person name="Luecker S."/>
            <person name="Lage O.M."/>
            <person name="Pohl T."/>
            <person name="Merkel B.J."/>
            <person name="Hornburger P."/>
            <person name="Mueller R.-W."/>
            <person name="Bruemmer F."/>
            <person name="Labrenz M."/>
            <person name="Spormann A.M."/>
            <person name="Op den Camp H."/>
            <person name="Overmann J."/>
            <person name="Amann R."/>
            <person name="Jetten M.S.M."/>
            <person name="Mascher T."/>
            <person name="Medema M.H."/>
            <person name="Devos D.P."/>
            <person name="Kaster A.-K."/>
            <person name="Ovreas L."/>
            <person name="Rohde M."/>
            <person name="Galperin M.Y."/>
            <person name="Jogler C."/>
        </authorList>
    </citation>
    <scope>NUCLEOTIDE SEQUENCE [LARGE SCALE GENOMIC DNA]</scope>
    <source>
        <strain evidence="3 4">UC8</strain>
    </source>
</reference>
<dbReference type="AlphaFoldDB" id="A0A5B9QY79"/>
<feature type="domain" description="DUF1570" evidence="2">
    <location>
        <begin position="202"/>
        <end position="327"/>
    </location>
</feature>
<keyword evidence="1" id="KW-0732">Signal</keyword>